<feature type="transmembrane region" description="Helical" evidence="1">
    <location>
        <begin position="95"/>
        <end position="122"/>
    </location>
</feature>
<keyword evidence="3" id="KW-1185">Reference proteome</keyword>
<evidence type="ECO:0000313" key="2">
    <source>
        <dbReference type="EMBL" id="MBB3880280.1"/>
    </source>
</evidence>
<comment type="caution">
    <text evidence="2">The sequence shown here is derived from an EMBL/GenBank/DDBJ whole genome shotgun (WGS) entry which is preliminary data.</text>
</comment>
<organism evidence="2 3">
    <name type="scientific">Sphingomonas pseudosanguinis</name>
    <dbReference type="NCBI Taxonomy" id="413712"/>
    <lineage>
        <taxon>Bacteria</taxon>
        <taxon>Pseudomonadati</taxon>
        <taxon>Pseudomonadota</taxon>
        <taxon>Alphaproteobacteria</taxon>
        <taxon>Sphingomonadales</taxon>
        <taxon>Sphingomonadaceae</taxon>
        <taxon>Sphingomonas</taxon>
    </lineage>
</organism>
<reference evidence="2 3" key="1">
    <citation type="submission" date="2020-08" db="EMBL/GenBank/DDBJ databases">
        <title>Genomic Encyclopedia of Type Strains, Phase IV (KMG-IV): sequencing the most valuable type-strain genomes for metagenomic binning, comparative biology and taxonomic classification.</title>
        <authorList>
            <person name="Goeker M."/>
        </authorList>
    </citation>
    <scope>NUCLEOTIDE SEQUENCE [LARGE SCALE GENOMIC DNA]</scope>
    <source>
        <strain evidence="2 3">DSM 19512</strain>
    </source>
</reference>
<feature type="transmembrane region" description="Helical" evidence="1">
    <location>
        <begin position="31"/>
        <end position="53"/>
    </location>
</feature>
<name>A0A7W6ACK8_9SPHN</name>
<protein>
    <submittedName>
        <fullName evidence="2">Putative Ca2+/H+ antiporter (TMEM165/GDT1 family)</fullName>
    </submittedName>
</protein>
<keyword evidence="1" id="KW-1133">Transmembrane helix</keyword>
<feature type="transmembrane region" description="Helical" evidence="1">
    <location>
        <begin position="129"/>
        <end position="149"/>
    </location>
</feature>
<evidence type="ECO:0000256" key="1">
    <source>
        <dbReference type="SAM" id="Phobius"/>
    </source>
</evidence>
<keyword evidence="1" id="KW-0472">Membrane</keyword>
<dbReference type="EMBL" id="JACIDH010000013">
    <property type="protein sequence ID" value="MBB3880280.1"/>
    <property type="molecule type" value="Genomic_DNA"/>
</dbReference>
<evidence type="ECO:0000313" key="3">
    <source>
        <dbReference type="Proteomes" id="UP000538670"/>
    </source>
</evidence>
<gene>
    <name evidence="2" type="ORF">GGR48_002723</name>
</gene>
<dbReference type="Proteomes" id="UP000538670">
    <property type="component" value="Unassembled WGS sequence"/>
</dbReference>
<dbReference type="AlphaFoldDB" id="A0A7W6ACK8"/>
<accession>A0A7W6ACK8</accession>
<sequence length="185" mass="18266">MIALVVALLAQGAGRVAALAAQTTDRTGRPGAVMLGVLAAQLIVVGLAVQLGVTIAPSLTPETRTLLLGLAIGLAGAGLLGRLPPRVSPFGSPRLGAFGTAMLGGGAIMLADSPAFVIAMAAARSSLPWAALPGALIGTAGAVLPAILLGERGWRHLPLRLIRIGGGAVMLLTGAIIALSARGLI</sequence>
<feature type="transmembrane region" description="Helical" evidence="1">
    <location>
        <begin position="65"/>
        <end position="83"/>
    </location>
</feature>
<feature type="transmembrane region" description="Helical" evidence="1">
    <location>
        <begin position="161"/>
        <end position="181"/>
    </location>
</feature>
<proteinExistence type="predicted"/>
<dbReference type="RefSeq" id="WP_183952342.1">
    <property type="nucleotide sequence ID" value="NZ_JACIDH010000013.1"/>
</dbReference>
<keyword evidence="1" id="KW-0812">Transmembrane</keyword>